<evidence type="ECO:0000256" key="1">
    <source>
        <dbReference type="ARBA" id="ARBA00004477"/>
    </source>
</evidence>
<feature type="transmembrane region" description="Helical" evidence="8">
    <location>
        <begin position="260"/>
        <end position="285"/>
    </location>
</feature>
<keyword evidence="5 8" id="KW-1133">Transmembrane helix</keyword>
<keyword evidence="10" id="KW-1185">Reference proteome</keyword>
<evidence type="ECO:0000256" key="5">
    <source>
        <dbReference type="ARBA" id="ARBA00022989"/>
    </source>
</evidence>
<evidence type="ECO:0000313" key="9">
    <source>
        <dbReference type="EMBL" id="CAH0546143.1"/>
    </source>
</evidence>
<keyword evidence="4" id="KW-0256">Endoplasmic reticulum</keyword>
<evidence type="ECO:0000313" key="10">
    <source>
        <dbReference type="Proteomes" id="UP001154078"/>
    </source>
</evidence>
<dbReference type="GO" id="GO:0006629">
    <property type="term" value="P:lipid metabolic process"/>
    <property type="evidence" value="ECO:0007669"/>
    <property type="project" value="UniProtKB-KW"/>
</dbReference>
<dbReference type="EMBL" id="OV121132">
    <property type="protein sequence ID" value="CAH0546143.1"/>
    <property type="molecule type" value="Genomic_DNA"/>
</dbReference>
<dbReference type="AlphaFoldDB" id="A0A9P0AQT3"/>
<feature type="transmembrane region" description="Helical" evidence="8">
    <location>
        <begin position="322"/>
        <end position="340"/>
    </location>
</feature>
<evidence type="ECO:0000256" key="6">
    <source>
        <dbReference type="ARBA" id="ARBA00023098"/>
    </source>
</evidence>
<dbReference type="GO" id="GO:0140042">
    <property type="term" value="P:lipid droplet formation"/>
    <property type="evidence" value="ECO:0007669"/>
    <property type="project" value="UniProtKB-ARBA"/>
</dbReference>
<evidence type="ECO:0000256" key="8">
    <source>
        <dbReference type="SAM" id="Phobius"/>
    </source>
</evidence>
<comment type="subcellular location">
    <subcellularLocation>
        <location evidence="1">Endoplasmic reticulum membrane</location>
        <topology evidence="1">Multi-pass membrane protein</topology>
    </subcellularLocation>
</comment>
<feature type="transmembrane region" description="Helical" evidence="8">
    <location>
        <begin position="59"/>
        <end position="82"/>
    </location>
</feature>
<keyword evidence="7 8" id="KW-0472">Membrane</keyword>
<sequence length="416" mass="48189">MFGLLSTLSQVLKLGPRGFVRQKFKLPFVKFIHDTVDLYKKRTKSGVNSIRDILFRGTVIALITAVLVWLSIFMYVAFYYVYVPTISHERPVFLKFKPCGNANSCKEYKEVCSFPSAHVQLTKRQQLLMTGQPYRIHLDLEMPESPTNRALGMFMVCADFRDGEGQLIANSCRSTMLHYRGALLDTMYKLVFSPFYVLGTAEEKQNIHVELFSNYEEQEFQPVTDIYIEIQSQHIEIYSAKFLLNANFAGLRYVMFNWPVLSAALGITANLFFIALVCLLSWYQIINSEEYLNFLKKEEEGKIENIKDSLEPFMATIENIDYSILSIIGNLYLSPIYYLYDAFLLFKNKYLEVVKVPLKMVVYRTKRYSITSLKRSLKYKNNDKRKCGKCKKSVCAEHNRSVCNVCLSKNNVIVLE</sequence>
<evidence type="ECO:0000256" key="7">
    <source>
        <dbReference type="ARBA" id="ARBA00023136"/>
    </source>
</evidence>
<protein>
    <recommendedName>
        <fullName evidence="2">Seipin</fullName>
    </recommendedName>
</protein>
<dbReference type="Pfam" id="PF06775">
    <property type="entry name" value="Seipin"/>
    <property type="match status" value="1"/>
</dbReference>
<name>A0A9P0AQT3_BRAAE</name>
<gene>
    <name evidence="9" type="ORF">MELIAE_LOCUS375</name>
</gene>
<keyword evidence="6" id="KW-0443">Lipid metabolism</keyword>
<evidence type="ECO:0000256" key="4">
    <source>
        <dbReference type="ARBA" id="ARBA00022824"/>
    </source>
</evidence>
<evidence type="ECO:0000256" key="3">
    <source>
        <dbReference type="ARBA" id="ARBA00022692"/>
    </source>
</evidence>
<dbReference type="PANTHER" id="PTHR21212:SF0">
    <property type="entry name" value="SEIPIN"/>
    <property type="match status" value="1"/>
</dbReference>
<dbReference type="InterPro" id="IPR009617">
    <property type="entry name" value="Seipin"/>
</dbReference>
<dbReference type="GO" id="GO:0005789">
    <property type="term" value="C:endoplasmic reticulum membrane"/>
    <property type="evidence" value="ECO:0007669"/>
    <property type="project" value="UniProtKB-SubCell"/>
</dbReference>
<reference evidence="9" key="1">
    <citation type="submission" date="2021-12" db="EMBL/GenBank/DDBJ databases">
        <authorList>
            <person name="King R."/>
        </authorList>
    </citation>
    <scope>NUCLEOTIDE SEQUENCE</scope>
</reference>
<proteinExistence type="predicted"/>
<dbReference type="OrthoDB" id="3990054at2759"/>
<keyword evidence="3 8" id="KW-0812">Transmembrane</keyword>
<accession>A0A9P0AQT3</accession>
<dbReference type="CDD" id="cd23995">
    <property type="entry name" value="Seipin_BSCL2_like"/>
    <property type="match status" value="1"/>
</dbReference>
<evidence type="ECO:0000256" key="2">
    <source>
        <dbReference type="ARBA" id="ARBA00022064"/>
    </source>
</evidence>
<organism evidence="9 10">
    <name type="scientific">Brassicogethes aeneus</name>
    <name type="common">Rape pollen beetle</name>
    <name type="synonym">Meligethes aeneus</name>
    <dbReference type="NCBI Taxonomy" id="1431903"/>
    <lineage>
        <taxon>Eukaryota</taxon>
        <taxon>Metazoa</taxon>
        <taxon>Ecdysozoa</taxon>
        <taxon>Arthropoda</taxon>
        <taxon>Hexapoda</taxon>
        <taxon>Insecta</taxon>
        <taxon>Pterygota</taxon>
        <taxon>Neoptera</taxon>
        <taxon>Endopterygota</taxon>
        <taxon>Coleoptera</taxon>
        <taxon>Polyphaga</taxon>
        <taxon>Cucujiformia</taxon>
        <taxon>Nitidulidae</taxon>
        <taxon>Meligethinae</taxon>
        <taxon>Brassicogethes</taxon>
    </lineage>
</organism>
<dbReference type="PANTHER" id="PTHR21212">
    <property type="entry name" value="BERNARDINELLI-SEIP CONGENITAL LIPODYSTROPHY 2 HOMOLOG BSCL2 PROTEIN"/>
    <property type="match status" value="1"/>
</dbReference>
<dbReference type="Proteomes" id="UP001154078">
    <property type="component" value="Chromosome 1"/>
</dbReference>